<evidence type="ECO:0000313" key="2">
    <source>
        <dbReference type="Proteomes" id="UP001050808"/>
    </source>
</evidence>
<gene>
    <name evidence="1" type="ORF">Sviol_42990</name>
</gene>
<evidence type="ECO:0008006" key="3">
    <source>
        <dbReference type="Google" id="ProtNLM"/>
    </source>
</evidence>
<keyword evidence="2" id="KW-1185">Reference proteome</keyword>
<reference evidence="1" key="1">
    <citation type="submission" date="2024-05" db="EMBL/GenBank/DDBJ databases">
        <title>Whole genome shotgun sequence of Streptomyces violascens NBRC 12920.</title>
        <authorList>
            <person name="Komaki H."/>
            <person name="Tamura T."/>
        </authorList>
    </citation>
    <scope>NUCLEOTIDE SEQUENCE</scope>
    <source>
        <strain evidence="1">NBRC 12920</strain>
    </source>
</reference>
<dbReference type="EMBL" id="BNDY01000017">
    <property type="protein sequence ID" value="GHI39891.1"/>
    <property type="molecule type" value="Genomic_DNA"/>
</dbReference>
<sequence>MLERLLHGGALLAGGGRLAERGLALLKGQRGQSHEVFLSFLRKTEWPHHDLVTAALTSEFKAWSGWRG</sequence>
<name>A0ABQ3QRI8_9ACTN</name>
<organism evidence="1 2">
    <name type="scientific">Streptomyces violascens</name>
    <dbReference type="NCBI Taxonomy" id="67381"/>
    <lineage>
        <taxon>Bacteria</taxon>
        <taxon>Bacillati</taxon>
        <taxon>Actinomycetota</taxon>
        <taxon>Actinomycetes</taxon>
        <taxon>Kitasatosporales</taxon>
        <taxon>Streptomycetaceae</taxon>
        <taxon>Streptomyces</taxon>
    </lineage>
</organism>
<protein>
    <recommendedName>
        <fullName evidence="3">Transposase</fullName>
    </recommendedName>
</protein>
<accession>A0ABQ3QRI8</accession>
<proteinExistence type="predicted"/>
<evidence type="ECO:0000313" key="1">
    <source>
        <dbReference type="EMBL" id="GHI39891.1"/>
    </source>
</evidence>
<dbReference type="Proteomes" id="UP001050808">
    <property type="component" value="Unassembled WGS sequence"/>
</dbReference>
<comment type="caution">
    <text evidence="1">The sequence shown here is derived from an EMBL/GenBank/DDBJ whole genome shotgun (WGS) entry which is preliminary data.</text>
</comment>